<dbReference type="InterPro" id="IPR024996">
    <property type="entry name" value="RNaseH_pPIWI_RE"/>
</dbReference>
<organism evidence="5 6">
    <name type="scientific">Antribacter soli</name>
    <dbReference type="NCBI Taxonomy" id="2910976"/>
    <lineage>
        <taxon>Bacteria</taxon>
        <taxon>Bacillati</taxon>
        <taxon>Actinomycetota</taxon>
        <taxon>Actinomycetes</taxon>
        <taxon>Micrococcales</taxon>
        <taxon>Promicromonosporaceae</taxon>
        <taxon>Antribacter</taxon>
    </lineage>
</organism>
<dbReference type="Proteomes" id="UP001165405">
    <property type="component" value="Unassembled WGS sequence"/>
</dbReference>
<protein>
    <submittedName>
        <fullName evidence="5">RNaseH domain-containing protein</fullName>
    </submittedName>
</protein>
<dbReference type="Pfam" id="PF13032">
    <property type="entry name" value="RNaseH_pPIWI_RE"/>
    <property type="match status" value="1"/>
</dbReference>
<keyword evidence="6" id="KW-1185">Reference proteome</keyword>
<evidence type="ECO:0000256" key="1">
    <source>
        <dbReference type="SAM" id="MobiDB-lite"/>
    </source>
</evidence>
<dbReference type="Pfam" id="PF13111">
    <property type="entry name" value="pPIWI_RE_X"/>
    <property type="match status" value="1"/>
</dbReference>
<evidence type="ECO:0000313" key="6">
    <source>
        <dbReference type="Proteomes" id="UP001165405"/>
    </source>
</evidence>
<dbReference type="EMBL" id="JAKGSG010000053">
    <property type="protein sequence ID" value="MCF4123029.1"/>
    <property type="molecule type" value="Genomic_DNA"/>
</dbReference>
<proteinExistence type="predicted"/>
<gene>
    <name evidence="5" type="ORF">L1785_18800</name>
</gene>
<dbReference type="InterPro" id="IPR025085">
    <property type="entry name" value="pPIWI_RE_X"/>
</dbReference>
<feature type="domain" description="pPIWI-RE module N-terminal" evidence="3">
    <location>
        <begin position="18"/>
        <end position="400"/>
    </location>
</feature>
<dbReference type="InterPro" id="IPR040496">
    <property type="entry name" value="MID_pPIWI_RE"/>
</dbReference>
<sequence length="916" mass="100924">MPDGALEAGKYLDTLALRCTPALIGDTVIYLRELDQETMGLWWQLERAAKQRTGREVQPPHSVATTVLRVITGGFVHFSPQGRFLASLQPIRSTLLERVFTVLEGIVHGIPVEEVDLNEPTRLAARVAATAEQPKSLAEQLAVSEAEQPRVPGWVYDTVGWDLSSRLARKPFQHGDGHAVPLRPDVTGRLVALDDPWVSADGMSYALSRTTVSLKTLPNVSTPVVLLGSSVTRISNSLVFSKTAIGDQGTGKPLLNVSLDGRGGARSVSMFALQTLSRLSMNDTVLHAMSDRLTVEKKVLAERKKGEPLAFFTERPVTIWPVAAKNSRYLSANFGVGAGMEHLRRLQEHASQTFGDDVERLLMRETAVRFGARPNDPASTKLESEPKTPERAIELARIKARIFPTAEAIHASVRALGHDRLRFVCLWYSDDVRQRMLKIFNRAFNLDLKDTEPGAEIPLAGDKISATFIEAPDFLRHGPAAVRPSATKVLPEAAGGELLAAWCETEMSVPDDEEDAKTHTSVMLARAGVPNQYLVTREGKRKPKADALGFDDHPAQAALLDLFRSLGIVDDRISGALATKEGASGFASMAHIGIRVRKQSRRPGEKGSPKYVVTASALVPPAREDEPWRLLGWSLTGPTWQPYHRAQTDFHARQFPPASSFQRDDEQWSEVRRLVDQALEDLADDLDDVPYTVTVDAEETRRIWPGLQNSRLDERPDANVAQGWLPGASLDTASQPCAIVRLNTSSIEMPKPTAVSAVSKEAATNAANGESAGSSKQATARSLYRLTTDFGSPAWYLCSVPVQFDGGQRVGEKYTRWSARNDPTAEMRQNWYTMNATEIFPVANRSDLSDEGLVAGIAKLCHQTLYWTNRAKYPVPLHAAAQMDLDHPQYRRTIAPETPDDDILDEPDDEWPETLF</sequence>
<accession>A0AA41UDF2</accession>
<name>A0AA41UDF2_9MICO</name>
<comment type="caution">
    <text evidence="5">The sequence shown here is derived from an EMBL/GenBank/DDBJ whole genome shotgun (WGS) entry which is preliminary data.</text>
</comment>
<evidence type="ECO:0000259" key="4">
    <source>
        <dbReference type="Pfam" id="PF18157"/>
    </source>
</evidence>
<reference evidence="5" key="1">
    <citation type="submission" date="2022-01" db="EMBL/GenBank/DDBJ databases">
        <title>Antribacter sp. nov., isolated from Guizhou of China.</title>
        <authorList>
            <person name="Chengliang C."/>
            <person name="Ya Z."/>
        </authorList>
    </citation>
    <scope>NUCLEOTIDE SEQUENCE</scope>
    <source>
        <strain evidence="5">KLBMP 9083</strain>
    </source>
</reference>
<dbReference type="Pfam" id="PF18157">
    <property type="entry name" value="MID_pPIWI_RE"/>
    <property type="match status" value="1"/>
</dbReference>
<evidence type="ECO:0000259" key="2">
    <source>
        <dbReference type="Pfam" id="PF13032"/>
    </source>
</evidence>
<feature type="domain" description="Prokaryotic pPIWI-RE MID" evidence="4">
    <location>
        <begin position="492"/>
        <end position="571"/>
    </location>
</feature>
<evidence type="ECO:0000313" key="5">
    <source>
        <dbReference type="EMBL" id="MCF4123029.1"/>
    </source>
</evidence>
<feature type="compositionally biased region" description="Acidic residues" evidence="1">
    <location>
        <begin position="898"/>
        <end position="916"/>
    </location>
</feature>
<evidence type="ECO:0000259" key="3">
    <source>
        <dbReference type="Pfam" id="PF13111"/>
    </source>
</evidence>
<feature type="region of interest" description="Disordered" evidence="1">
    <location>
        <begin position="895"/>
        <end position="916"/>
    </location>
</feature>
<feature type="domain" description="pPIWI-RE RNaseH" evidence="2">
    <location>
        <begin position="591"/>
        <end position="889"/>
    </location>
</feature>
<dbReference type="RefSeq" id="WP_236090834.1">
    <property type="nucleotide sequence ID" value="NZ_JAKGSG010000053.1"/>
</dbReference>
<dbReference type="AlphaFoldDB" id="A0AA41UDF2"/>